<dbReference type="SMART" id="SM00028">
    <property type="entry name" value="TPR"/>
    <property type="match status" value="6"/>
</dbReference>
<dbReference type="PROSITE" id="PS50005">
    <property type="entry name" value="TPR"/>
    <property type="match status" value="4"/>
</dbReference>
<dbReference type="Proteomes" id="UP000663828">
    <property type="component" value="Unassembled WGS sequence"/>
</dbReference>
<keyword evidence="1" id="KW-0677">Repeat</keyword>
<feature type="domain" description="ADP ribosyltransferase" evidence="5">
    <location>
        <begin position="238"/>
        <end position="405"/>
    </location>
</feature>
<name>A0A814W7B9_ADIRI</name>
<evidence type="ECO:0000313" key="9">
    <source>
        <dbReference type="Proteomes" id="UP000663852"/>
    </source>
</evidence>
<evidence type="ECO:0000256" key="2">
    <source>
        <dbReference type="ARBA" id="ARBA00022803"/>
    </source>
</evidence>
<dbReference type="Gene3D" id="3.90.176.10">
    <property type="entry name" value="Toxin ADP-ribosyltransferase, Chain A, domain 1"/>
    <property type="match status" value="1"/>
</dbReference>
<dbReference type="InterPro" id="IPR011990">
    <property type="entry name" value="TPR-like_helical_dom_sf"/>
</dbReference>
<feature type="repeat" description="TPR" evidence="3">
    <location>
        <begin position="641"/>
        <end position="674"/>
    </location>
</feature>
<organism evidence="7 9">
    <name type="scientific">Adineta ricciae</name>
    <name type="common">Rotifer</name>
    <dbReference type="NCBI Taxonomy" id="249248"/>
    <lineage>
        <taxon>Eukaryota</taxon>
        <taxon>Metazoa</taxon>
        <taxon>Spiralia</taxon>
        <taxon>Gnathifera</taxon>
        <taxon>Rotifera</taxon>
        <taxon>Eurotatoria</taxon>
        <taxon>Bdelloidea</taxon>
        <taxon>Adinetida</taxon>
        <taxon>Adinetidae</taxon>
        <taxon>Adineta</taxon>
    </lineage>
</organism>
<dbReference type="SUPFAM" id="SSF48452">
    <property type="entry name" value="TPR-like"/>
    <property type="match status" value="1"/>
</dbReference>
<evidence type="ECO:0000313" key="7">
    <source>
        <dbReference type="EMBL" id="CAF1194884.1"/>
    </source>
</evidence>
<dbReference type="Gene3D" id="1.25.40.10">
    <property type="entry name" value="Tetratricopeptide repeat domain"/>
    <property type="match status" value="2"/>
</dbReference>
<evidence type="ECO:0000256" key="4">
    <source>
        <dbReference type="SAM" id="MobiDB-lite"/>
    </source>
</evidence>
<dbReference type="OrthoDB" id="5986190at2759"/>
<proteinExistence type="predicted"/>
<feature type="repeat" description="TPR" evidence="3">
    <location>
        <begin position="435"/>
        <end position="468"/>
    </location>
</feature>
<reference evidence="7" key="1">
    <citation type="submission" date="2021-02" db="EMBL/GenBank/DDBJ databases">
        <authorList>
            <person name="Nowell W R."/>
        </authorList>
    </citation>
    <scope>NUCLEOTIDE SEQUENCE</scope>
</reference>
<evidence type="ECO:0000313" key="6">
    <source>
        <dbReference type="EMBL" id="CAF0868367.1"/>
    </source>
</evidence>
<dbReference type="GO" id="GO:0005576">
    <property type="term" value="C:extracellular region"/>
    <property type="evidence" value="ECO:0007669"/>
    <property type="project" value="InterPro"/>
</dbReference>
<accession>A0A814W7B9</accession>
<feature type="compositionally biased region" description="Basic and acidic residues" evidence="4">
    <location>
        <begin position="11"/>
        <end position="30"/>
    </location>
</feature>
<dbReference type="InterPro" id="IPR003540">
    <property type="entry name" value="ADP-ribosyltransferase"/>
</dbReference>
<feature type="repeat" description="TPR" evidence="3">
    <location>
        <begin position="599"/>
        <end position="632"/>
    </location>
</feature>
<dbReference type="Proteomes" id="UP000663852">
    <property type="component" value="Unassembled WGS sequence"/>
</dbReference>
<dbReference type="InterPro" id="IPR019734">
    <property type="entry name" value="TPR_rpt"/>
</dbReference>
<evidence type="ECO:0000256" key="3">
    <source>
        <dbReference type="PROSITE-ProRule" id="PRU00339"/>
    </source>
</evidence>
<dbReference type="SUPFAM" id="SSF56399">
    <property type="entry name" value="ADP-ribosylation"/>
    <property type="match status" value="1"/>
</dbReference>
<dbReference type="AlphaFoldDB" id="A0A814W7B9"/>
<feature type="compositionally biased region" description="Low complexity" evidence="4">
    <location>
        <begin position="31"/>
        <end position="43"/>
    </location>
</feature>
<dbReference type="PANTHER" id="PTHR45641:SF19">
    <property type="entry name" value="NEPHROCYSTIN-3"/>
    <property type="match status" value="1"/>
</dbReference>
<gene>
    <name evidence="7" type="ORF">EDS130_LOCUS25023</name>
    <name evidence="6" type="ORF">XAT740_LOCUS6359</name>
</gene>
<feature type="region of interest" description="Disordered" evidence="4">
    <location>
        <begin position="1"/>
        <end position="45"/>
    </location>
</feature>
<keyword evidence="2 3" id="KW-0802">TPR repeat</keyword>
<dbReference type="PANTHER" id="PTHR45641">
    <property type="entry name" value="TETRATRICOPEPTIDE REPEAT PROTEIN (AFU_ORTHOLOGUE AFUA_6G03870)"/>
    <property type="match status" value="1"/>
</dbReference>
<dbReference type="EMBL" id="CAJNOJ010000145">
    <property type="protein sequence ID" value="CAF1194884.1"/>
    <property type="molecule type" value="Genomic_DNA"/>
</dbReference>
<dbReference type="Pfam" id="PF03496">
    <property type="entry name" value="ADPrib_exo_Tox"/>
    <property type="match status" value="1"/>
</dbReference>
<sequence>MPFFKWRLGKKQNDGKEKEKKSRRRDRYEQQTDQQPNQTEQPTVSDDDTIMVYLASGPPKDTIVEVLRSLNNNEIQIAQTEDECVDLITPLSDKKVLLILDTPPSESILESIKSLSQVDSVIVYSKSFDKQGNELTPEQTSREILRCENPDNLVNIIQTARNEIAKQTAAFSVYNQKDKATRDLSKESASFLFFQLLKTVILNMPKTQEAKQMMVSKCKEFYRGNLVELANINEFDMTYKPDEAIQWYTKECFLYRFINKALRTEDVNILYHFRFYIVDLCKQLELKFEDLKARGKNLVKLYRGSCLSPAEVENFQKSIGNLIATNGYLSTSYDRSVAYGFATKPNNRVGVVRALFEYQVDITQVKHIVIADIAQYSAFPEEAEMLVDIGASFRIESCTYDPADNLYHVQVQATDQGAALAAEYIEYQKKKMMDANIVLLFGHLLLEMGEYEKANQYFDNILNSSKPNDEEIACIYFNFGRTHRLRDNLEEAFHAYLRAYNLHAHAKPKRLASAAKALNGIGIVFSAMGRDDDALQCFVNALGLFKKSVRKKHVDVAGTLINLSTIQCDRKQYDEALVNTLKAQKLFQDCLPGAHPNHASTFATLGNIYFGLGRLDLSIENYKRALEIQLLSLPSGHPDITRTLHNIGLAYERRGDYKVAHDYVQKALETVPNQEKQKNGHLLALAVDRGKDHVLASAMNCPTFRF</sequence>
<feature type="repeat" description="TPR" evidence="3">
    <location>
        <begin position="515"/>
        <end position="548"/>
    </location>
</feature>
<dbReference type="Pfam" id="PF13424">
    <property type="entry name" value="TPR_12"/>
    <property type="match status" value="2"/>
</dbReference>
<keyword evidence="8" id="KW-1185">Reference proteome</keyword>
<evidence type="ECO:0000256" key="1">
    <source>
        <dbReference type="ARBA" id="ARBA00022737"/>
    </source>
</evidence>
<protein>
    <recommendedName>
        <fullName evidence="5">ADP ribosyltransferase domain-containing protein</fullName>
    </recommendedName>
</protein>
<dbReference type="PROSITE" id="PS51996">
    <property type="entry name" value="TR_MART"/>
    <property type="match status" value="1"/>
</dbReference>
<dbReference type="EMBL" id="CAJNOR010000288">
    <property type="protein sequence ID" value="CAF0868367.1"/>
    <property type="molecule type" value="Genomic_DNA"/>
</dbReference>
<evidence type="ECO:0000313" key="8">
    <source>
        <dbReference type="Proteomes" id="UP000663828"/>
    </source>
</evidence>
<comment type="caution">
    <text evidence="7">The sequence shown here is derived from an EMBL/GenBank/DDBJ whole genome shotgun (WGS) entry which is preliminary data.</text>
</comment>
<evidence type="ECO:0000259" key="5">
    <source>
        <dbReference type="Pfam" id="PF03496"/>
    </source>
</evidence>